<sequence length="347" mass="37099">MTDPSVAALQTNWTSNLFDMAEADALQGDFVATVFNGGHIGAAFLGVHVATFAAAVFALRQDMRTSTRVGLRVLVSLLCCLAFVNEACNVAINALAQDYDDGTPDSTFHYFMLNQPSRVNGAAITSALLTTLLADVFLLVRCYQWWKNPWAIIPLVMLFIASFVWNIVAGAYSVGRATELYSILVMPIYLGWPVTAGLFGAMHVIYTILIAARTIVLARASGRPRPTLGSIIVESALPYGIVSLVFMILYCAGVMAANCLIPLLVQLQGIAVDLIVIRIARQPEAPLTAVMPLPLVVAQGSAGTAVSVQLSAKHAAASIAKSEASKGTDVWGWSLDRKVTPPPEYSP</sequence>
<dbReference type="AlphaFoldDB" id="S8EL41"/>
<dbReference type="EMBL" id="KE504123">
    <property type="protein sequence ID" value="EPT05827.1"/>
    <property type="molecule type" value="Genomic_DNA"/>
</dbReference>
<evidence type="ECO:0008006" key="4">
    <source>
        <dbReference type="Google" id="ProtNLM"/>
    </source>
</evidence>
<feature type="transmembrane region" description="Helical" evidence="1">
    <location>
        <begin position="71"/>
        <end position="96"/>
    </location>
</feature>
<keyword evidence="1" id="KW-1133">Transmembrane helix</keyword>
<dbReference type="OrthoDB" id="2796825at2759"/>
<protein>
    <recommendedName>
        <fullName evidence="4">G-protein coupled receptors family 1 profile domain-containing protein</fullName>
    </recommendedName>
</protein>
<gene>
    <name evidence="2" type="ORF">FOMPIDRAFT_1013434</name>
</gene>
<feature type="transmembrane region" description="Helical" evidence="1">
    <location>
        <begin position="228"/>
        <end position="249"/>
    </location>
</feature>
<evidence type="ECO:0000256" key="1">
    <source>
        <dbReference type="SAM" id="Phobius"/>
    </source>
</evidence>
<reference evidence="2 3" key="1">
    <citation type="journal article" date="2012" name="Science">
        <title>The Paleozoic origin of enzymatic lignin decomposition reconstructed from 31 fungal genomes.</title>
        <authorList>
            <person name="Floudas D."/>
            <person name="Binder M."/>
            <person name="Riley R."/>
            <person name="Barry K."/>
            <person name="Blanchette R.A."/>
            <person name="Henrissat B."/>
            <person name="Martinez A.T."/>
            <person name="Otillar R."/>
            <person name="Spatafora J.W."/>
            <person name="Yadav J.S."/>
            <person name="Aerts A."/>
            <person name="Benoit I."/>
            <person name="Boyd A."/>
            <person name="Carlson A."/>
            <person name="Copeland A."/>
            <person name="Coutinho P.M."/>
            <person name="de Vries R.P."/>
            <person name="Ferreira P."/>
            <person name="Findley K."/>
            <person name="Foster B."/>
            <person name="Gaskell J."/>
            <person name="Glotzer D."/>
            <person name="Gorecki P."/>
            <person name="Heitman J."/>
            <person name="Hesse C."/>
            <person name="Hori C."/>
            <person name="Igarashi K."/>
            <person name="Jurgens J.A."/>
            <person name="Kallen N."/>
            <person name="Kersten P."/>
            <person name="Kohler A."/>
            <person name="Kuees U."/>
            <person name="Kumar T.K.A."/>
            <person name="Kuo A."/>
            <person name="LaButti K."/>
            <person name="Larrondo L.F."/>
            <person name="Lindquist E."/>
            <person name="Ling A."/>
            <person name="Lombard V."/>
            <person name="Lucas S."/>
            <person name="Lundell T."/>
            <person name="Martin R."/>
            <person name="McLaughlin D.J."/>
            <person name="Morgenstern I."/>
            <person name="Morin E."/>
            <person name="Murat C."/>
            <person name="Nagy L.G."/>
            <person name="Nolan M."/>
            <person name="Ohm R.A."/>
            <person name="Patyshakuliyeva A."/>
            <person name="Rokas A."/>
            <person name="Ruiz-Duenas F.J."/>
            <person name="Sabat G."/>
            <person name="Salamov A."/>
            <person name="Samejima M."/>
            <person name="Schmutz J."/>
            <person name="Slot J.C."/>
            <person name="St John F."/>
            <person name="Stenlid J."/>
            <person name="Sun H."/>
            <person name="Sun S."/>
            <person name="Syed K."/>
            <person name="Tsang A."/>
            <person name="Wiebenga A."/>
            <person name="Young D."/>
            <person name="Pisabarro A."/>
            <person name="Eastwood D.C."/>
            <person name="Martin F."/>
            <person name="Cullen D."/>
            <person name="Grigoriev I.V."/>
            <person name="Hibbett D.S."/>
        </authorList>
    </citation>
    <scope>NUCLEOTIDE SEQUENCE</scope>
    <source>
        <strain evidence="3">FP-58527</strain>
    </source>
</reference>
<dbReference type="HOGENOM" id="CLU_754472_0_0_1"/>
<organism evidence="2 3">
    <name type="scientific">Fomitopsis schrenkii</name>
    <name type="common">Brown rot fungus</name>
    <dbReference type="NCBI Taxonomy" id="2126942"/>
    <lineage>
        <taxon>Eukaryota</taxon>
        <taxon>Fungi</taxon>
        <taxon>Dikarya</taxon>
        <taxon>Basidiomycota</taxon>
        <taxon>Agaricomycotina</taxon>
        <taxon>Agaricomycetes</taxon>
        <taxon>Polyporales</taxon>
        <taxon>Fomitopsis</taxon>
    </lineage>
</organism>
<keyword evidence="1" id="KW-0472">Membrane</keyword>
<feature type="transmembrane region" description="Helical" evidence="1">
    <location>
        <begin position="40"/>
        <end position="59"/>
    </location>
</feature>
<evidence type="ECO:0000313" key="2">
    <source>
        <dbReference type="EMBL" id="EPT05827.1"/>
    </source>
</evidence>
<accession>S8EL41</accession>
<feature type="transmembrane region" description="Helical" evidence="1">
    <location>
        <begin position="119"/>
        <end position="140"/>
    </location>
</feature>
<proteinExistence type="predicted"/>
<feature type="transmembrane region" description="Helical" evidence="1">
    <location>
        <begin position="152"/>
        <end position="174"/>
    </location>
</feature>
<dbReference type="Proteomes" id="UP000015241">
    <property type="component" value="Unassembled WGS sequence"/>
</dbReference>
<keyword evidence="3" id="KW-1185">Reference proteome</keyword>
<name>S8EL41_FOMSC</name>
<dbReference type="InParanoid" id="S8EL41"/>
<keyword evidence="1" id="KW-0812">Transmembrane</keyword>
<feature type="transmembrane region" description="Helical" evidence="1">
    <location>
        <begin position="194"/>
        <end position="216"/>
    </location>
</feature>
<evidence type="ECO:0000313" key="3">
    <source>
        <dbReference type="Proteomes" id="UP000015241"/>
    </source>
</evidence>